<evidence type="ECO:0000313" key="2">
    <source>
        <dbReference type="EMBL" id="VDK73265.1"/>
    </source>
</evidence>
<feature type="compositionally biased region" description="Basic and acidic residues" evidence="1">
    <location>
        <begin position="328"/>
        <end position="341"/>
    </location>
</feature>
<dbReference type="EMBL" id="UYRR01038326">
    <property type="protein sequence ID" value="VDK73265.1"/>
    <property type="molecule type" value="Genomic_DNA"/>
</dbReference>
<feature type="compositionally biased region" description="Polar residues" evidence="1">
    <location>
        <begin position="170"/>
        <end position="181"/>
    </location>
</feature>
<dbReference type="AlphaFoldDB" id="A0A0M3KHV9"/>
<dbReference type="WBParaSite" id="ASIM_0002057401-mRNA-1">
    <property type="protein sequence ID" value="ASIM_0002057401-mRNA-1"/>
    <property type="gene ID" value="ASIM_0002057401"/>
</dbReference>
<proteinExistence type="predicted"/>
<evidence type="ECO:0000313" key="3">
    <source>
        <dbReference type="Proteomes" id="UP000267096"/>
    </source>
</evidence>
<feature type="region of interest" description="Disordered" evidence="1">
    <location>
        <begin position="11"/>
        <end position="40"/>
    </location>
</feature>
<accession>A0A0M3KHV9</accession>
<organism evidence="4">
    <name type="scientific">Anisakis simplex</name>
    <name type="common">Herring worm</name>
    <dbReference type="NCBI Taxonomy" id="6269"/>
    <lineage>
        <taxon>Eukaryota</taxon>
        <taxon>Metazoa</taxon>
        <taxon>Ecdysozoa</taxon>
        <taxon>Nematoda</taxon>
        <taxon>Chromadorea</taxon>
        <taxon>Rhabditida</taxon>
        <taxon>Spirurina</taxon>
        <taxon>Ascaridomorpha</taxon>
        <taxon>Ascaridoidea</taxon>
        <taxon>Anisakidae</taxon>
        <taxon>Anisakis</taxon>
        <taxon>Anisakis simplex complex</taxon>
    </lineage>
</organism>
<feature type="region of interest" description="Disordered" evidence="1">
    <location>
        <begin position="154"/>
        <end position="342"/>
    </location>
</feature>
<reference evidence="4" key="1">
    <citation type="submission" date="2017-02" db="UniProtKB">
        <authorList>
            <consortium name="WormBaseParasite"/>
        </authorList>
    </citation>
    <scope>IDENTIFICATION</scope>
</reference>
<protein>
    <submittedName>
        <fullName evidence="2 4">Uncharacterized protein</fullName>
    </submittedName>
</protein>
<name>A0A0M3KHV9_ANISI</name>
<gene>
    <name evidence="2" type="ORF">ASIM_LOCUS19957</name>
</gene>
<keyword evidence="3" id="KW-1185">Reference proteome</keyword>
<reference evidence="2 3" key="2">
    <citation type="submission" date="2018-11" db="EMBL/GenBank/DDBJ databases">
        <authorList>
            <consortium name="Pathogen Informatics"/>
        </authorList>
    </citation>
    <scope>NUCLEOTIDE SEQUENCE [LARGE SCALE GENOMIC DNA]</scope>
</reference>
<feature type="compositionally biased region" description="Basic and acidic residues" evidence="1">
    <location>
        <begin position="204"/>
        <end position="218"/>
    </location>
</feature>
<dbReference type="Proteomes" id="UP000267096">
    <property type="component" value="Unassembled WGS sequence"/>
</dbReference>
<evidence type="ECO:0000313" key="4">
    <source>
        <dbReference type="WBParaSite" id="ASIM_0002057401-mRNA-1"/>
    </source>
</evidence>
<evidence type="ECO:0000256" key="1">
    <source>
        <dbReference type="SAM" id="MobiDB-lite"/>
    </source>
</evidence>
<sequence length="364" mass="39080">MPVEFVPVARPIGSYRDSPSRQSPPGSKLEGRGQRVPRGGGIGVATVERWLRRAYHKATYCIASNISGAPSRYGTELLVVTPETAGENAGQQVLSELEWGQVAPTSLWIVLVSVRIPLFRALLLANRHSTVHVRAPGTPHPGGLSVAVLPQHLGETSRNESNPAPAGATQIESTEGVGQQHPTKRRAPLWSEEELPPATNEGCAGREVKELTAGEHESPPQPSTGGTPAIDSGESVMLNEPLRDRSCGEGLIPNDPQESGEGVMPDDPQERERCQGNGEGGMPKDRENRCCGEGVMPCDPQESGEDVVPNDPQAAPQLHNLNGGQPNDHLEESRDQVDGSKLRAFRLPARSWERSLPNGQLLAR</sequence>